<evidence type="ECO:0000313" key="2">
    <source>
        <dbReference type="Proteomes" id="UP000221918"/>
    </source>
</evidence>
<accession>A0ABD6SUP1</accession>
<proteinExistence type="predicted"/>
<gene>
    <name evidence="1" type="ORF">COF81_31940</name>
</gene>
<dbReference type="AlphaFoldDB" id="A0ABD6SUP1"/>
<name>A0ABD6SUP1_9BACI</name>
<dbReference type="Proteomes" id="UP000221918">
    <property type="component" value="Unassembled WGS sequence"/>
</dbReference>
<sequence>MTSPSIQKLLTISLHADFPLIMTKDMDNLLKLAALHIHE</sequence>
<comment type="caution">
    <text evidence="1">The sequence shown here is derived from an EMBL/GenBank/DDBJ whole genome shotgun (WGS) entry which is preliminary data.</text>
</comment>
<organism evidence="1 2">
    <name type="scientific">Bacillus pseudomycoides</name>
    <dbReference type="NCBI Taxonomy" id="64104"/>
    <lineage>
        <taxon>Bacteria</taxon>
        <taxon>Bacillati</taxon>
        <taxon>Bacillota</taxon>
        <taxon>Bacilli</taxon>
        <taxon>Bacillales</taxon>
        <taxon>Bacillaceae</taxon>
        <taxon>Bacillus</taxon>
        <taxon>Bacillus cereus group</taxon>
    </lineage>
</organism>
<feature type="non-terminal residue" evidence="1">
    <location>
        <position position="39"/>
    </location>
</feature>
<protein>
    <submittedName>
        <fullName evidence="1">Uncharacterized protein</fullName>
    </submittedName>
</protein>
<reference evidence="1 2" key="1">
    <citation type="submission" date="2017-09" db="EMBL/GenBank/DDBJ databases">
        <title>Large-scale bioinformatics analysis of Bacillus genomes uncovers conserved roles of natural products in bacterial physiology.</title>
        <authorList>
            <consortium name="Agbiome Team Llc"/>
            <person name="Bleich R.M."/>
            <person name="Grubbs K.J."/>
            <person name="Santa Maria K.C."/>
            <person name="Allen S.E."/>
            <person name="Farag S."/>
            <person name="Shank E.A."/>
            <person name="Bowers A."/>
        </authorList>
    </citation>
    <scope>NUCLEOTIDE SEQUENCE [LARGE SCALE GENOMIC DNA]</scope>
    <source>
        <strain evidence="1 2">AFS037265</strain>
    </source>
</reference>
<dbReference type="EMBL" id="NUTL01000360">
    <property type="protein sequence ID" value="PHE81851.1"/>
    <property type="molecule type" value="Genomic_DNA"/>
</dbReference>
<evidence type="ECO:0000313" key="1">
    <source>
        <dbReference type="EMBL" id="PHE81851.1"/>
    </source>
</evidence>